<reference evidence="1 2" key="1">
    <citation type="submission" date="2024-09" db="EMBL/GenBank/DDBJ databases">
        <authorList>
            <person name="Sun Q."/>
            <person name="Mori K."/>
        </authorList>
    </citation>
    <scope>NUCLEOTIDE SEQUENCE [LARGE SCALE GENOMIC DNA]</scope>
    <source>
        <strain evidence="1 2">TISTR 2452</strain>
    </source>
</reference>
<comment type="caution">
    <text evidence="1">The sequence shown here is derived from an EMBL/GenBank/DDBJ whole genome shotgun (WGS) entry which is preliminary data.</text>
</comment>
<keyword evidence="2" id="KW-1185">Reference proteome</keyword>
<evidence type="ECO:0000313" key="2">
    <source>
        <dbReference type="Proteomes" id="UP001589747"/>
    </source>
</evidence>
<name>A0ABV5KRP9_9BACL</name>
<proteinExistence type="predicted"/>
<dbReference type="EMBL" id="JBHMDO010000022">
    <property type="protein sequence ID" value="MFB9326782.1"/>
    <property type="molecule type" value="Genomic_DNA"/>
</dbReference>
<accession>A0ABV5KRP9</accession>
<protein>
    <submittedName>
        <fullName evidence="1">Uncharacterized protein</fullName>
    </submittedName>
</protein>
<gene>
    <name evidence="1" type="ORF">ACFFSY_12725</name>
</gene>
<dbReference type="RefSeq" id="WP_377494395.1">
    <property type="nucleotide sequence ID" value="NZ_JBHMDO010000022.1"/>
</dbReference>
<organism evidence="1 2">
    <name type="scientific">Paenibacillus aurantiacus</name>
    <dbReference type="NCBI Taxonomy" id="1936118"/>
    <lineage>
        <taxon>Bacteria</taxon>
        <taxon>Bacillati</taxon>
        <taxon>Bacillota</taxon>
        <taxon>Bacilli</taxon>
        <taxon>Bacillales</taxon>
        <taxon>Paenibacillaceae</taxon>
        <taxon>Paenibacillus</taxon>
    </lineage>
</organism>
<sequence length="51" mass="6030">MKVIITVAEAMERNIWPDIMKLFGRDAEEEMWPGEEFILTEDQARRLGLLH</sequence>
<evidence type="ECO:0000313" key="1">
    <source>
        <dbReference type="EMBL" id="MFB9326782.1"/>
    </source>
</evidence>
<dbReference type="Proteomes" id="UP001589747">
    <property type="component" value="Unassembled WGS sequence"/>
</dbReference>